<reference evidence="4" key="1">
    <citation type="submission" date="2022-11" db="UniProtKB">
        <authorList>
            <consortium name="WormBaseParasite"/>
        </authorList>
    </citation>
    <scope>IDENTIFICATION</scope>
</reference>
<dbReference type="AlphaFoldDB" id="A0A914Y184"/>
<organism evidence="3 4">
    <name type="scientific">Panagrolaimus superbus</name>
    <dbReference type="NCBI Taxonomy" id="310955"/>
    <lineage>
        <taxon>Eukaryota</taxon>
        <taxon>Metazoa</taxon>
        <taxon>Ecdysozoa</taxon>
        <taxon>Nematoda</taxon>
        <taxon>Chromadorea</taxon>
        <taxon>Rhabditida</taxon>
        <taxon>Tylenchina</taxon>
        <taxon>Panagrolaimomorpha</taxon>
        <taxon>Panagrolaimoidea</taxon>
        <taxon>Panagrolaimidae</taxon>
        <taxon>Panagrolaimus</taxon>
    </lineage>
</organism>
<keyword evidence="1" id="KW-0175">Coiled coil</keyword>
<sequence length="184" mass="21373">MDVIERNNRTKETARRRSVVEEEKRIKYDKILQIKENREEKAAEKRKQEIQRAKEKAEVKNQRVQAVIAEKKKAEKNDCSDGYRCCRSSFVNNTQLASNFHHSLPCSVHQGNYGNNADSRRYSMDTLSAQLLKKAQKSSSPTHSSPQKTKSVANLQKLFEINLHIQKKSFQHQKTCKKYSKCCN</sequence>
<name>A0A914Y184_9BILA</name>
<dbReference type="WBParaSite" id="PSU_v2.g12545.t1">
    <property type="protein sequence ID" value="PSU_v2.g12545.t1"/>
    <property type="gene ID" value="PSU_v2.g12545"/>
</dbReference>
<protein>
    <submittedName>
        <fullName evidence="4">Uncharacterized protein</fullName>
    </submittedName>
</protein>
<proteinExistence type="predicted"/>
<evidence type="ECO:0000313" key="4">
    <source>
        <dbReference type="WBParaSite" id="PSU_v2.g12545.t1"/>
    </source>
</evidence>
<keyword evidence="3" id="KW-1185">Reference proteome</keyword>
<feature type="coiled-coil region" evidence="1">
    <location>
        <begin position="31"/>
        <end position="77"/>
    </location>
</feature>
<feature type="compositionally biased region" description="Polar residues" evidence="2">
    <location>
        <begin position="137"/>
        <end position="150"/>
    </location>
</feature>
<dbReference type="Proteomes" id="UP000887577">
    <property type="component" value="Unplaced"/>
</dbReference>
<accession>A0A914Y184</accession>
<evidence type="ECO:0000256" key="1">
    <source>
        <dbReference type="SAM" id="Coils"/>
    </source>
</evidence>
<evidence type="ECO:0000313" key="3">
    <source>
        <dbReference type="Proteomes" id="UP000887577"/>
    </source>
</evidence>
<feature type="region of interest" description="Disordered" evidence="2">
    <location>
        <begin position="131"/>
        <end position="150"/>
    </location>
</feature>
<evidence type="ECO:0000256" key="2">
    <source>
        <dbReference type="SAM" id="MobiDB-lite"/>
    </source>
</evidence>